<dbReference type="HOGENOM" id="CLU_010807_0_0_9"/>
<dbReference type="SUPFAM" id="SSF56601">
    <property type="entry name" value="beta-lactamase/transpeptidase-like"/>
    <property type="match status" value="1"/>
</dbReference>
<feature type="transmembrane region" description="Helical" evidence="7">
    <location>
        <begin position="532"/>
        <end position="549"/>
    </location>
</feature>
<evidence type="ECO:0000259" key="10">
    <source>
        <dbReference type="PROSITE" id="PS50929"/>
    </source>
</evidence>
<feature type="domain" description="ABC transmembrane type-1" evidence="10">
    <location>
        <begin position="505"/>
        <end position="777"/>
    </location>
</feature>
<dbReference type="NCBIfam" id="TIGR01194">
    <property type="entry name" value="cyc_pep_trnsptr"/>
    <property type="match status" value="1"/>
</dbReference>
<comment type="subcellular location">
    <subcellularLocation>
        <location evidence="1">Cell membrane</location>
        <topology evidence="1">Multi-pass membrane protein</topology>
    </subcellularLocation>
</comment>
<proteinExistence type="predicted"/>
<gene>
    <name evidence="11" type="ORF">BRLA_c024060</name>
</gene>
<feature type="signal peptide" evidence="8">
    <location>
        <begin position="1"/>
        <end position="28"/>
    </location>
</feature>
<evidence type="ECO:0000313" key="11">
    <source>
        <dbReference type="EMBL" id="AIG26726.1"/>
    </source>
</evidence>
<dbReference type="PANTHER" id="PTHR46825:SF11">
    <property type="entry name" value="PENICILLIN-BINDING PROTEIN 4"/>
    <property type="match status" value="1"/>
</dbReference>
<dbReference type="STRING" id="1042163.BRLA_c024060"/>
<evidence type="ECO:0000256" key="8">
    <source>
        <dbReference type="SAM" id="SignalP"/>
    </source>
</evidence>
<dbReference type="Pfam" id="PF00144">
    <property type="entry name" value="Beta-lactamase"/>
    <property type="match status" value="1"/>
</dbReference>
<evidence type="ECO:0000256" key="2">
    <source>
        <dbReference type="ARBA" id="ARBA00022692"/>
    </source>
</evidence>
<keyword evidence="4" id="KW-0067">ATP-binding</keyword>
<dbReference type="GO" id="GO:0016887">
    <property type="term" value="F:ATP hydrolysis activity"/>
    <property type="evidence" value="ECO:0007669"/>
    <property type="project" value="InterPro"/>
</dbReference>
<keyword evidence="12" id="KW-1185">Reference proteome</keyword>
<dbReference type="Proteomes" id="UP000005850">
    <property type="component" value="Chromosome"/>
</dbReference>
<feature type="transmembrane region" description="Helical" evidence="7">
    <location>
        <begin position="607"/>
        <end position="628"/>
    </location>
</feature>
<dbReference type="InterPro" id="IPR001466">
    <property type="entry name" value="Beta-lactam-related"/>
</dbReference>
<keyword evidence="6 7" id="KW-0472">Membrane</keyword>
<dbReference type="InterPro" id="IPR012338">
    <property type="entry name" value="Beta-lactam/transpept-like"/>
</dbReference>
<feature type="transmembrane region" description="Helical" evidence="7">
    <location>
        <begin position="751"/>
        <end position="772"/>
    </location>
</feature>
<feature type="transmembrane region" description="Helical" evidence="7">
    <location>
        <begin position="468"/>
        <end position="489"/>
    </location>
</feature>
<evidence type="ECO:0000256" key="1">
    <source>
        <dbReference type="ARBA" id="ARBA00004651"/>
    </source>
</evidence>
<feature type="transmembrane region" description="Helical" evidence="7">
    <location>
        <begin position="501"/>
        <end position="526"/>
    </location>
</feature>
<dbReference type="eggNOG" id="COG4615">
    <property type="taxonomic scope" value="Bacteria"/>
</dbReference>
<organism evidence="11 12">
    <name type="scientific">Brevibacillus laterosporus LMG 15441</name>
    <dbReference type="NCBI Taxonomy" id="1042163"/>
    <lineage>
        <taxon>Bacteria</taxon>
        <taxon>Bacillati</taxon>
        <taxon>Bacillota</taxon>
        <taxon>Bacilli</taxon>
        <taxon>Bacillales</taxon>
        <taxon>Paenibacillaceae</taxon>
        <taxon>Brevibacillus</taxon>
    </lineage>
</organism>
<dbReference type="AlphaFoldDB" id="A0A075R5K0"/>
<feature type="chain" id="PRO_5001709500" evidence="8">
    <location>
        <begin position="29"/>
        <end position="1027"/>
    </location>
</feature>
<dbReference type="SUPFAM" id="SSF52540">
    <property type="entry name" value="P-loop containing nucleoside triphosphate hydrolases"/>
    <property type="match status" value="1"/>
</dbReference>
<keyword evidence="3" id="KW-0547">Nucleotide-binding</keyword>
<evidence type="ECO:0000313" key="12">
    <source>
        <dbReference type="Proteomes" id="UP000005850"/>
    </source>
</evidence>
<dbReference type="InterPro" id="IPR005898">
    <property type="entry name" value="Cyc_pep_transpt_SyrD/YojI"/>
</dbReference>
<feature type="domain" description="ABC transporter" evidence="9">
    <location>
        <begin position="814"/>
        <end position="1027"/>
    </location>
</feature>
<evidence type="ECO:0000256" key="6">
    <source>
        <dbReference type="ARBA" id="ARBA00023136"/>
    </source>
</evidence>
<evidence type="ECO:0000256" key="4">
    <source>
        <dbReference type="ARBA" id="ARBA00022840"/>
    </source>
</evidence>
<dbReference type="RefSeq" id="WP_003337650.1">
    <property type="nucleotide sequence ID" value="NZ_CP007806.1"/>
</dbReference>
<evidence type="ECO:0000256" key="3">
    <source>
        <dbReference type="ARBA" id="ARBA00022741"/>
    </source>
</evidence>
<evidence type="ECO:0000259" key="9">
    <source>
        <dbReference type="PROSITE" id="PS50893"/>
    </source>
</evidence>
<accession>A0A075R5K0</accession>
<feature type="transmembrane region" description="Helical" evidence="7">
    <location>
        <begin position="717"/>
        <end position="739"/>
    </location>
</feature>
<dbReference type="PROSITE" id="PS50893">
    <property type="entry name" value="ABC_TRANSPORTER_2"/>
    <property type="match status" value="1"/>
</dbReference>
<dbReference type="eggNOG" id="COG1680">
    <property type="taxonomic scope" value="Bacteria"/>
</dbReference>
<dbReference type="InterPro" id="IPR027417">
    <property type="entry name" value="P-loop_NTPase"/>
</dbReference>
<name>A0A075R5K0_BRELA</name>
<feature type="transmembrane region" description="Helical" evidence="7">
    <location>
        <begin position="634"/>
        <end position="653"/>
    </location>
</feature>
<reference evidence="11 12" key="1">
    <citation type="journal article" date="2011" name="J. Bacteriol.">
        <title>Genome sequence of Brevibacillus laterosporus LMG 15441, a pathogen of invertebrates.</title>
        <authorList>
            <person name="Djukic M."/>
            <person name="Poehlein A."/>
            <person name="Thurmer A."/>
            <person name="Daniel R."/>
        </authorList>
    </citation>
    <scope>NUCLEOTIDE SEQUENCE [LARGE SCALE GENOMIC DNA]</scope>
    <source>
        <strain evidence="11 12">LMG 15441</strain>
    </source>
</reference>
<dbReference type="GO" id="GO:0005886">
    <property type="term" value="C:plasma membrane"/>
    <property type="evidence" value="ECO:0007669"/>
    <property type="project" value="UniProtKB-SubCell"/>
</dbReference>
<dbReference type="SUPFAM" id="SSF90123">
    <property type="entry name" value="ABC transporter transmembrane region"/>
    <property type="match status" value="1"/>
</dbReference>
<sequence>MKEVVKQARFVMLMCLILVLQMSTTVYAEMGSGEAAAAIEQLVNKTMESEKIPGAAIVVVKEGKTIYKQSFGVTDIQKQTPVTADTLFEINSNTKAFTALAIQQLIEQKRLSLDDSVQSIIPWFSATYKGQQETILIKHLLYHTSGFPFESIGFIPISSSERALEENVRALNNRELARKPGTEFEYATVNYDILGYIVEKVTGQSYEQYVQQQVITQLGLTNTFMKAQAPSEQMARGHKIGFFSPRVYDAPDYRGNTPAAYVVSSLNDMERWLHIQLGLEASGFPAELIHASHLPDRSVAPAANGSSYASGWMIFQNGGGQIAHGGNNPTFSSYMVFRPEEKLGAIVLTNIDSMNVSVMAEGAVKLLQGKEVPEVVDDTNLQTDRLASITLVILSVLVAVLTVAIGQAIVQILRGDRKLALNPGRICLTSLFAFVITCGVLSAAVYFLPDVFFFGLPWQFIEVWLPITIFYAMYVLLASVTLFTVYLTMIRLFPKSKETSLTPIVIQGLVSGFGNAMIIFMINIALTSINTFHVSVFLYFLLGISLYIVGEKMIRSRLIVITNQVVYEKRMELVHRIFRTPYQKYERIDNGQIYASLNNDTETISTISNIVVIALTSTVTLVFCFIYLAAMSLYGFLFCLAVIIIAAGLYTLAGRSANKVWEETRDIQNVFFSYINDMIGGFKELYLTRAQSREFEEHMDRSCYEYRHKRSAGQFKFVNVYLVGELLFVVVIGTVTFLFPIFFPQIPKHMLVSYVFVFLYMTGPVHGILNAVPELIRIKISWERLNALLDSLSSEKRRDDVDIAGLAVQDFETFTSDQVQFRYKNKEGEEFSVGPLDFSCRKGEIVFIVGGNGSGKSTFAKLITGLYEQDDGEFFINGQKVNADQRCEFFSVIFSDFYLFEKMYGVDYQAKQDEIRKHLEVLRIADKVEVDQTGMFSTTKLSTGQRKRLALMLSQIKDRPILLFDEWAADQDPEYRHFFYESLLPEMKKQGKCVIAITHDDRYFDLADQVVKMESGRIITQQTLSHA</sequence>
<dbReference type="SMART" id="SM00382">
    <property type="entry name" value="AAA"/>
    <property type="match status" value="1"/>
</dbReference>
<evidence type="ECO:0000256" key="5">
    <source>
        <dbReference type="ARBA" id="ARBA00022989"/>
    </source>
</evidence>
<dbReference type="InterPro" id="IPR050491">
    <property type="entry name" value="AmpC-like"/>
</dbReference>
<dbReference type="KEGG" id="blr:BRLA_c024060"/>
<dbReference type="GO" id="GO:1904680">
    <property type="term" value="F:peptide transmembrane transporter activity"/>
    <property type="evidence" value="ECO:0007669"/>
    <property type="project" value="InterPro"/>
</dbReference>
<dbReference type="Pfam" id="PF00005">
    <property type="entry name" value="ABC_tran"/>
    <property type="match status" value="1"/>
</dbReference>
<keyword evidence="2 7" id="KW-0812">Transmembrane</keyword>
<feature type="transmembrane region" description="Helical" evidence="7">
    <location>
        <begin position="426"/>
        <end position="448"/>
    </location>
</feature>
<dbReference type="EMBL" id="CP007806">
    <property type="protein sequence ID" value="AIG26726.1"/>
    <property type="molecule type" value="Genomic_DNA"/>
</dbReference>
<protein>
    <submittedName>
        <fullName evidence="11">Cyclic peptide transporter</fullName>
    </submittedName>
</protein>
<dbReference type="InterPro" id="IPR011527">
    <property type="entry name" value="ABC1_TM_dom"/>
</dbReference>
<feature type="transmembrane region" description="Helical" evidence="7">
    <location>
        <begin position="386"/>
        <end position="405"/>
    </location>
</feature>
<dbReference type="GO" id="GO:0140359">
    <property type="term" value="F:ABC-type transporter activity"/>
    <property type="evidence" value="ECO:0007669"/>
    <property type="project" value="InterPro"/>
</dbReference>
<dbReference type="Gene3D" id="3.40.50.300">
    <property type="entry name" value="P-loop containing nucleotide triphosphate hydrolases"/>
    <property type="match status" value="1"/>
</dbReference>
<dbReference type="InterPro" id="IPR003439">
    <property type="entry name" value="ABC_transporter-like_ATP-bd"/>
</dbReference>
<dbReference type="InterPro" id="IPR036640">
    <property type="entry name" value="ABC1_TM_sf"/>
</dbReference>
<dbReference type="Gene3D" id="3.40.710.10">
    <property type="entry name" value="DD-peptidase/beta-lactamase superfamily"/>
    <property type="match status" value="1"/>
</dbReference>
<dbReference type="Gene3D" id="1.20.1560.10">
    <property type="entry name" value="ABC transporter type 1, transmembrane domain"/>
    <property type="match status" value="1"/>
</dbReference>
<keyword evidence="5 7" id="KW-1133">Transmembrane helix</keyword>
<evidence type="ECO:0000256" key="7">
    <source>
        <dbReference type="SAM" id="Phobius"/>
    </source>
</evidence>
<dbReference type="GO" id="GO:0015833">
    <property type="term" value="P:peptide transport"/>
    <property type="evidence" value="ECO:0007669"/>
    <property type="project" value="InterPro"/>
</dbReference>
<dbReference type="InterPro" id="IPR003593">
    <property type="entry name" value="AAA+_ATPase"/>
</dbReference>
<dbReference type="PROSITE" id="PS50929">
    <property type="entry name" value="ABC_TM1F"/>
    <property type="match status" value="1"/>
</dbReference>
<keyword evidence="8" id="KW-0732">Signal</keyword>
<dbReference type="PANTHER" id="PTHR46825">
    <property type="entry name" value="D-ALANYL-D-ALANINE-CARBOXYPEPTIDASE/ENDOPEPTIDASE AMPH"/>
    <property type="match status" value="1"/>
</dbReference>
<dbReference type="GO" id="GO:0005524">
    <property type="term" value="F:ATP binding"/>
    <property type="evidence" value="ECO:0007669"/>
    <property type="project" value="UniProtKB-KW"/>
</dbReference>